<keyword evidence="5 8" id="KW-1133">Transmembrane helix</keyword>
<dbReference type="KEGG" id="mgy:MGMSRv2__2281"/>
<dbReference type="InterPro" id="IPR036640">
    <property type="entry name" value="ABC1_TM_sf"/>
</dbReference>
<dbReference type="PANTHER" id="PTHR24221:SF248">
    <property type="entry name" value="ABC TRANSPORTER TRANSMEMBRANE REGION"/>
    <property type="match status" value="1"/>
</dbReference>
<dbReference type="PANTHER" id="PTHR24221">
    <property type="entry name" value="ATP-BINDING CASSETTE SUB-FAMILY B"/>
    <property type="match status" value="1"/>
</dbReference>
<evidence type="ECO:0000256" key="1">
    <source>
        <dbReference type="ARBA" id="ARBA00004651"/>
    </source>
</evidence>
<dbReference type="HOGENOM" id="CLU_000604_95_6_5"/>
<organism evidence="11 12">
    <name type="scientific">Magnetospirillum gryphiswaldense (strain DSM 6361 / JCM 21280 / NBRC 15271 / MSR-1)</name>
    <dbReference type="NCBI Taxonomy" id="431944"/>
    <lineage>
        <taxon>Bacteria</taxon>
        <taxon>Pseudomonadati</taxon>
        <taxon>Pseudomonadota</taxon>
        <taxon>Alphaproteobacteria</taxon>
        <taxon>Rhodospirillales</taxon>
        <taxon>Rhodospirillaceae</taxon>
        <taxon>Magnetospirillum</taxon>
    </lineage>
</organism>
<dbReference type="GO" id="GO:0140359">
    <property type="term" value="F:ABC-type transporter activity"/>
    <property type="evidence" value="ECO:0007669"/>
    <property type="project" value="InterPro"/>
</dbReference>
<keyword evidence="3" id="KW-0547">Nucleotide-binding</keyword>
<dbReference type="SUPFAM" id="SSF52540">
    <property type="entry name" value="P-loop containing nucleoside triphosphate hydrolases"/>
    <property type="match status" value="1"/>
</dbReference>
<feature type="transmembrane region" description="Helical" evidence="8">
    <location>
        <begin position="293"/>
        <end position="317"/>
    </location>
</feature>
<dbReference type="Pfam" id="PF00664">
    <property type="entry name" value="ABC_membrane"/>
    <property type="match status" value="1"/>
</dbReference>
<feature type="transmembrane region" description="Helical" evidence="8">
    <location>
        <begin position="430"/>
        <end position="450"/>
    </location>
</feature>
<accession>V6F5C1</accession>
<evidence type="ECO:0000256" key="7">
    <source>
        <dbReference type="SAM" id="MobiDB-lite"/>
    </source>
</evidence>
<dbReference type="InterPro" id="IPR003593">
    <property type="entry name" value="AAA+_ATPase"/>
</dbReference>
<reference evidence="11 12" key="1">
    <citation type="journal article" date="2014" name="Genome Announc.">
        <title>Complete genome sequence of Magnetospirillum gryphiswaldense MSR-1.</title>
        <authorList>
            <person name="Wang X."/>
            <person name="Wang Q."/>
            <person name="Zhang W."/>
            <person name="Wang Y."/>
            <person name="Li L."/>
            <person name="Wen T."/>
            <person name="Zhang T."/>
            <person name="Zhang Y."/>
            <person name="Xu J."/>
            <person name="Hu J."/>
            <person name="Li S."/>
            <person name="Liu L."/>
            <person name="Liu J."/>
            <person name="Jiang W."/>
            <person name="Tian J."/>
            <person name="Li Y."/>
            <person name="Schuler D."/>
            <person name="Wang L."/>
            <person name="Li J."/>
        </authorList>
    </citation>
    <scope>NUCLEOTIDE SEQUENCE [LARGE SCALE GENOMIC DNA]</scope>
    <source>
        <strain evidence="12">DSM 6361 / JCM 21280 / NBRC 15271 / MSR-1</strain>
    </source>
</reference>
<dbReference type="GO" id="GO:0016887">
    <property type="term" value="F:ATP hydrolysis activity"/>
    <property type="evidence" value="ECO:0007669"/>
    <property type="project" value="InterPro"/>
</dbReference>
<dbReference type="Gene3D" id="1.20.1560.10">
    <property type="entry name" value="ABC transporter type 1, transmembrane domain"/>
    <property type="match status" value="1"/>
</dbReference>
<evidence type="ECO:0000259" key="10">
    <source>
        <dbReference type="PROSITE" id="PS50929"/>
    </source>
</evidence>
<keyword evidence="2 8" id="KW-0812">Transmembrane</keyword>
<dbReference type="SUPFAM" id="SSF90123">
    <property type="entry name" value="ABC transporter transmembrane region"/>
    <property type="match status" value="1"/>
</dbReference>
<evidence type="ECO:0000256" key="8">
    <source>
        <dbReference type="SAM" id="Phobius"/>
    </source>
</evidence>
<evidence type="ECO:0000256" key="4">
    <source>
        <dbReference type="ARBA" id="ARBA00022840"/>
    </source>
</evidence>
<comment type="subcellular location">
    <subcellularLocation>
        <location evidence="1">Cell membrane</location>
        <topology evidence="1">Multi-pass membrane protein</topology>
    </subcellularLocation>
</comment>
<feature type="domain" description="ABC transmembrane type-1" evidence="10">
    <location>
        <begin position="186"/>
        <end position="465"/>
    </location>
</feature>
<feature type="transmembrane region" description="Helical" evidence="8">
    <location>
        <begin position="186"/>
        <end position="207"/>
    </location>
</feature>
<keyword evidence="12" id="KW-1185">Reference proteome</keyword>
<dbReference type="EMBL" id="HG794546">
    <property type="protein sequence ID" value="CDK99496.1"/>
    <property type="molecule type" value="Genomic_DNA"/>
</dbReference>
<gene>
    <name evidence="11" type="ordered locus">MGMSRv2__2281</name>
</gene>
<dbReference type="PROSITE" id="PS50929">
    <property type="entry name" value="ABC_TM1F"/>
    <property type="match status" value="1"/>
</dbReference>
<dbReference type="PROSITE" id="PS50893">
    <property type="entry name" value="ABC_TRANSPORTER_2"/>
    <property type="match status" value="1"/>
</dbReference>
<dbReference type="Gene3D" id="3.40.50.300">
    <property type="entry name" value="P-loop containing nucleotide triphosphate hydrolases"/>
    <property type="match status" value="1"/>
</dbReference>
<dbReference type="GO" id="GO:0034040">
    <property type="term" value="F:ATPase-coupled lipid transmembrane transporter activity"/>
    <property type="evidence" value="ECO:0007669"/>
    <property type="project" value="TreeGrafter"/>
</dbReference>
<keyword evidence="6 8" id="KW-0472">Membrane</keyword>
<feature type="transmembrane region" description="Helical" evidence="8">
    <location>
        <begin position="219"/>
        <end position="237"/>
    </location>
</feature>
<dbReference type="STRING" id="1430440.MGMSRv2__2281"/>
<dbReference type="SMART" id="SM00382">
    <property type="entry name" value="AAA"/>
    <property type="match status" value="1"/>
</dbReference>
<dbReference type="InterPro" id="IPR003439">
    <property type="entry name" value="ABC_transporter-like_ATP-bd"/>
</dbReference>
<protein>
    <submittedName>
        <fullName evidence="11">ABC transporter related</fullName>
    </submittedName>
</protein>
<dbReference type="InterPro" id="IPR027417">
    <property type="entry name" value="P-loop_NTPase"/>
</dbReference>
<evidence type="ECO:0000256" key="5">
    <source>
        <dbReference type="ARBA" id="ARBA00022989"/>
    </source>
</evidence>
<evidence type="ECO:0000256" key="2">
    <source>
        <dbReference type="ARBA" id="ARBA00022692"/>
    </source>
</evidence>
<keyword evidence="4" id="KW-0067">ATP-binding</keyword>
<feature type="domain" description="ABC transporter" evidence="9">
    <location>
        <begin position="499"/>
        <end position="731"/>
    </location>
</feature>
<dbReference type="GO" id="GO:0005886">
    <property type="term" value="C:plasma membrane"/>
    <property type="evidence" value="ECO:0007669"/>
    <property type="project" value="UniProtKB-SubCell"/>
</dbReference>
<evidence type="ECO:0000256" key="6">
    <source>
        <dbReference type="ARBA" id="ARBA00023136"/>
    </source>
</evidence>
<dbReference type="Pfam" id="PF00005">
    <property type="entry name" value="ABC_tran"/>
    <property type="match status" value="1"/>
</dbReference>
<feature type="transmembrane region" description="Helical" evidence="8">
    <location>
        <begin position="323"/>
        <end position="344"/>
    </location>
</feature>
<feature type="transmembrane region" description="Helical" evidence="8">
    <location>
        <begin position="404"/>
        <end position="424"/>
    </location>
</feature>
<dbReference type="InterPro" id="IPR011527">
    <property type="entry name" value="ABC1_TM_dom"/>
</dbReference>
<proteinExistence type="predicted"/>
<dbReference type="AlphaFoldDB" id="V6F5C1"/>
<dbReference type="eggNOG" id="COG2274">
    <property type="taxonomic scope" value="Bacteria"/>
</dbReference>
<evidence type="ECO:0000313" key="11">
    <source>
        <dbReference type="EMBL" id="CDK99496.1"/>
    </source>
</evidence>
<dbReference type="GO" id="GO:0005524">
    <property type="term" value="F:ATP binding"/>
    <property type="evidence" value="ECO:0007669"/>
    <property type="project" value="UniProtKB-KW"/>
</dbReference>
<feature type="region of interest" description="Disordered" evidence="7">
    <location>
        <begin position="1"/>
        <end position="23"/>
    </location>
</feature>
<evidence type="ECO:0000259" key="9">
    <source>
        <dbReference type="PROSITE" id="PS50893"/>
    </source>
</evidence>
<evidence type="ECO:0000256" key="3">
    <source>
        <dbReference type="ARBA" id="ARBA00022741"/>
    </source>
</evidence>
<evidence type="ECO:0000313" key="12">
    <source>
        <dbReference type="Proteomes" id="UP000018922"/>
    </source>
</evidence>
<dbReference type="Proteomes" id="UP000018922">
    <property type="component" value="Chromosome I"/>
</dbReference>
<dbReference type="InterPro" id="IPR039421">
    <property type="entry name" value="Type_1_exporter"/>
</dbReference>
<sequence length="731" mass="80411">MTAPSHHGAAPSWDAPPPRFDLNEERAADGHLGGFEAVTDVAACILPLLSSLGWEGDLVHVAESLPHFADTLDLTDLLNILANLGYASRSLELAPSRMDLRLMPCLYMAPGKMAMVLVREDEENPGKIVAFDAEQRAYVTVEPPKVRGRIYRFAQLDEDERAKLEDAPKNFVFAVTNRFKPLFVRMLAASLVSNLLVLVTPLFIMAIYDQFLPTGSVPLLVSLLAGSIIAILGDYAIRGVRSRMIAYMGARLDHLLGLAIFRRLLMLAPPYTEQANSNSQIARLRDFEMVREFFTGPLATTLAEAPFIIVFLLAMALLGGPLVFVPLGALVLFTMIAFATRPVVERKVNAATRAASRRQEFLVEALSKPRAIKEAGAAGIWGDRFRTLSADAALKSHESTRANVVVATASQGLVMLTGIITLGWGVERVLLGSMTVGGLMASMIVVWWILRPLQTGFTLAAQIERVQASIGQINRLMQLKPERQLTPSIQTLPQFKGKVTLTNVSLRYAADSDPAVLGLALQAEPGEVVALIGPNGSGKSTVLKLLLGLYRPQTGAVMIDDIDIRQLDPIELRRLIAYVPQQPDMYFGTVGQNLRLARPEASDEELRWACQEAGLLEDILELPRQFETKLGDGATDRLPASFRQRLSLARAYLKRAPITLFDEPASSLDFMSDRQFMKTLERMKGHSTVFLVTHRPSHLKLADKIVVLVQGQVRMVGPAKQVLDRLPPNFF</sequence>
<name>V6F5C1_MAGGM</name>